<proteinExistence type="predicted"/>
<dbReference type="Pfam" id="PF15227">
    <property type="entry name" value="zf-C3HC4_4"/>
    <property type="match status" value="1"/>
</dbReference>
<reference evidence="6" key="3">
    <citation type="submission" date="2025-09" db="UniProtKB">
        <authorList>
            <consortium name="Ensembl"/>
        </authorList>
    </citation>
    <scope>IDENTIFICATION</scope>
</reference>
<keyword evidence="3" id="KW-0862">Zinc</keyword>
<dbReference type="PROSITE" id="PS50089">
    <property type="entry name" value="ZF_RING_2"/>
    <property type="match status" value="1"/>
</dbReference>
<reference evidence="6" key="1">
    <citation type="journal article" date="2015" name="Genome Biol. Evol.">
        <title>Physical Mapping and Refinement of the Painted Turtle Genome (Chrysemys picta) Inform Amniote Genome Evolution and Challenge Turtle-Bird Chromosomal Conservation.</title>
        <authorList>
            <person name="Badenhorst D."/>
            <person name="Hillier L.W."/>
            <person name="Literman R."/>
            <person name="Montiel E.E."/>
            <person name="Radhakrishnan S."/>
            <person name="Shen Y."/>
            <person name="Minx P."/>
            <person name="Janes D.E."/>
            <person name="Warren W.C."/>
            <person name="Edwards S.V."/>
            <person name="Valenzuela N."/>
        </authorList>
    </citation>
    <scope>NUCLEOTIDE SEQUENCE [LARGE SCALE GENOMIC DNA]</scope>
</reference>
<dbReference type="PANTHER" id="PTHR24103">
    <property type="entry name" value="E3 UBIQUITIN-PROTEIN LIGASE TRIM"/>
    <property type="match status" value="1"/>
</dbReference>
<evidence type="ECO:0000256" key="1">
    <source>
        <dbReference type="ARBA" id="ARBA00022723"/>
    </source>
</evidence>
<accession>A0A8C3I6X5</accession>
<dbReference type="InterPro" id="IPR017907">
    <property type="entry name" value="Znf_RING_CS"/>
</dbReference>
<evidence type="ECO:0000256" key="3">
    <source>
        <dbReference type="ARBA" id="ARBA00022833"/>
    </source>
</evidence>
<keyword evidence="7" id="KW-1185">Reference proteome</keyword>
<dbReference type="GO" id="GO:0008270">
    <property type="term" value="F:zinc ion binding"/>
    <property type="evidence" value="ECO:0007669"/>
    <property type="project" value="UniProtKB-KW"/>
</dbReference>
<dbReference type="InterPro" id="IPR050143">
    <property type="entry name" value="TRIM/RBCC"/>
</dbReference>
<evidence type="ECO:0000256" key="2">
    <source>
        <dbReference type="ARBA" id="ARBA00022771"/>
    </source>
</evidence>
<evidence type="ECO:0000313" key="7">
    <source>
        <dbReference type="Proteomes" id="UP000694380"/>
    </source>
</evidence>
<organism evidence="6 7">
    <name type="scientific">Chrysemys picta bellii</name>
    <name type="common">Western painted turtle</name>
    <name type="synonym">Emys bellii</name>
    <dbReference type="NCBI Taxonomy" id="8478"/>
    <lineage>
        <taxon>Eukaryota</taxon>
        <taxon>Metazoa</taxon>
        <taxon>Chordata</taxon>
        <taxon>Craniata</taxon>
        <taxon>Vertebrata</taxon>
        <taxon>Euteleostomi</taxon>
        <taxon>Archelosauria</taxon>
        <taxon>Testudinata</taxon>
        <taxon>Testudines</taxon>
        <taxon>Cryptodira</taxon>
        <taxon>Durocryptodira</taxon>
        <taxon>Testudinoidea</taxon>
        <taxon>Emydidae</taxon>
        <taxon>Chrysemys</taxon>
    </lineage>
</organism>
<dbReference type="AlphaFoldDB" id="A0A8C3I6X5"/>
<name>A0A8C3I6X5_CHRPI</name>
<dbReference type="Ensembl" id="ENSCPBT00000034573.1">
    <property type="protein sequence ID" value="ENSCPBP00000029368.1"/>
    <property type="gene ID" value="ENSCPBG00000020702.1"/>
</dbReference>
<dbReference type="PROSITE" id="PS00518">
    <property type="entry name" value="ZF_RING_1"/>
    <property type="match status" value="1"/>
</dbReference>
<dbReference type="Gene3D" id="3.30.40.10">
    <property type="entry name" value="Zinc/RING finger domain, C3HC4 (zinc finger)"/>
    <property type="match status" value="1"/>
</dbReference>
<dbReference type="InterPro" id="IPR001841">
    <property type="entry name" value="Znf_RING"/>
</dbReference>
<protein>
    <recommendedName>
        <fullName evidence="5">RING-type domain-containing protein</fullName>
    </recommendedName>
</protein>
<reference evidence="6" key="2">
    <citation type="submission" date="2025-08" db="UniProtKB">
        <authorList>
            <consortium name="Ensembl"/>
        </authorList>
    </citation>
    <scope>IDENTIFICATION</scope>
</reference>
<sequence length="78" mass="8943">ATLSPVQLQMYFSHYSKMQWLEPTCSICLEYFKAPVSIHCGHNFCRACINQSGGKGDYEPLCCPNCRAWIQKRTLQPN</sequence>
<keyword evidence="1" id="KW-0479">Metal-binding</keyword>
<dbReference type="SUPFAM" id="SSF57850">
    <property type="entry name" value="RING/U-box"/>
    <property type="match status" value="1"/>
</dbReference>
<feature type="domain" description="RING-type" evidence="5">
    <location>
        <begin position="25"/>
        <end position="67"/>
    </location>
</feature>
<evidence type="ECO:0000259" key="5">
    <source>
        <dbReference type="PROSITE" id="PS50089"/>
    </source>
</evidence>
<keyword evidence="2 4" id="KW-0863">Zinc-finger</keyword>
<evidence type="ECO:0000256" key="4">
    <source>
        <dbReference type="PROSITE-ProRule" id="PRU00175"/>
    </source>
</evidence>
<evidence type="ECO:0000313" key="6">
    <source>
        <dbReference type="Ensembl" id="ENSCPBP00000029368.1"/>
    </source>
</evidence>
<dbReference type="InterPro" id="IPR013083">
    <property type="entry name" value="Znf_RING/FYVE/PHD"/>
</dbReference>
<dbReference type="Proteomes" id="UP000694380">
    <property type="component" value="Chromosome 1"/>
</dbReference>
<dbReference type="SMART" id="SM00184">
    <property type="entry name" value="RING"/>
    <property type="match status" value="1"/>
</dbReference>